<feature type="domain" description="RING-type" evidence="3">
    <location>
        <begin position="144"/>
        <end position="184"/>
    </location>
</feature>
<dbReference type="GeneID" id="8244488"/>
<dbReference type="InterPro" id="IPR051728">
    <property type="entry name" value="RING-FYVE_E3_ubiquitin-ligase"/>
</dbReference>
<dbReference type="PROSITE" id="PS50089">
    <property type="entry name" value="ZF_RING_2"/>
    <property type="match status" value="1"/>
</dbReference>
<evidence type="ECO:0000256" key="1">
    <source>
        <dbReference type="PROSITE-ProRule" id="PRU00175"/>
    </source>
</evidence>
<dbReference type="STRING" id="296587.C1E863"/>
<evidence type="ECO:0000313" key="5">
    <source>
        <dbReference type="Proteomes" id="UP000002009"/>
    </source>
</evidence>
<dbReference type="InterPro" id="IPR001841">
    <property type="entry name" value="Znf_RING"/>
</dbReference>
<dbReference type="RefSeq" id="XP_002502838.1">
    <property type="nucleotide sequence ID" value="XM_002502792.1"/>
</dbReference>
<dbReference type="SMART" id="SM00184">
    <property type="entry name" value="RING"/>
    <property type="match status" value="1"/>
</dbReference>
<dbReference type="PANTHER" id="PTHR14879:SF5">
    <property type="entry name" value="RING-TYPE DOMAIN-CONTAINING PROTEIN"/>
    <property type="match status" value="1"/>
</dbReference>
<sequence>MGNVCGSKREDTVIVYDERDRPRRVSVSEYSHINAAQQRKLQNMGYDCAPPAGSYAQGPRRSGVRDEVPVEPIPEYVVDYRRDQAQLREELERDKLQQREMEERDIATESRLVVANGEREETSLMDQNGGPALAKGASFKDGECVVCLDAARTHLMHPCGHLSMCETCAGALMEKVLPKCPICRKDVDSVVKVWR</sequence>
<dbReference type="EMBL" id="CP001327">
    <property type="protein sequence ID" value="ACO64096.1"/>
    <property type="molecule type" value="Genomic_DNA"/>
</dbReference>
<dbReference type="AlphaFoldDB" id="C1E863"/>
<keyword evidence="1" id="KW-0862">Zinc</keyword>
<keyword evidence="5" id="KW-1185">Reference proteome</keyword>
<dbReference type="Gene3D" id="3.30.40.10">
    <property type="entry name" value="Zinc/RING finger domain, C3HC4 (zinc finger)"/>
    <property type="match status" value="1"/>
</dbReference>
<reference evidence="4 5" key="1">
    <citation type="journal article" date="2009" name="Science">
        <title>Green evolution and dynamic adaptations revealed by genomes of the marine picoeukaryotes Micromonas.</title>
        <authorList>
            <person name="Worden A.Z."/>
            <person name="Lee J.H."/>
            <person name="Mock T."/>
            <person name="Rouze P."/>
            <person name="Simmons M.P."/>
            <person name="Aerts A.L."/>
            <person name="Allen A.E."/>
            <person name="Cuvelier M.L."/>
            <person name="Derelle E."/>
            <person name="Everett M.V."/>
            <person name="Foulon E."/>
            <person name="Grimwood J."/>
            <person name="Gundlach H."/>
            <person name="Henrissat B."/>
            <person name="Napoli C."/>
            <person name="McDonald S.M."/>
            <person name="Parker M.S."/>
            <person name="Rombauts S."/>
            <person name="Salamov A."/>
            <person name="Von Dassow P."/>
            <person name="Badger J.H."/>
            <person name="Coutinho P.M."/>
            <person name="Demir E."/>
            <person name="Dubchak I."/>
            <person name="Gentemann C."/>
            <person name="Eikrem W."/>
            <person name="Gready J.E."/>
            <person name="John U."/>
            <person name="Lanier W."/>
            <person name="Lindquist E.A."/>
            <person name="Lucas S."/>
            <person name="Mayer K.F."/>
            <person name="Moreau H."/>
            <person name="Not F."/>
            <person name="Otillar R."/>
            <person name="Panaud O."/>
            <person name="Pangilinan J."/>
            <person name="Paulsen I."/>
            <person name="Piegu B."/>
            <person name="Poliakov A."/>
            <person name="Robbens S."/>
            <person name="Schmutz J."/>
            <person name="Toulza E."/>
            <person name="Wyss T."/>
            <person name="Zelensky A."/>
            <person name="Zhou K."/>
            <person name="Armbrust E.V."/>
            <person name="Bhattacharya D."/>
            <person name="Goodenough U.W."/>
            <person name="Van de Peer Y."/>
            <person name="Grigoriev I.V."/>
        </authorList>
    </citation>
    <scope>NUCLEOTIDE SEQUENCE [LARGE SCALE GENOMIC DNA]</scope>
    <source>
        <strain evidence="5">RCC299 / NOUM17</strain>
    </source>
</reference>
<accession>C1E863</accession>
<dbReference type="PANTHER" id="PTHR14879">
    <property type="entry name" value="CASPASE REGULATOR, RING FINGER DOMAIN-CONTAINING"/>
    <property type="match status" value="1"/>
</dbReference>
<proteinExistence type="predicted"/>
<dbReference type="eggNOG" id="ENOG502SDHY">
    <property type="taxonomic scope" value="Eukaryota"/>
</dbReference>
<dbReference type="KEGG" id="mis:MICPUN_108431"/>
<name>C1E863_MICCC</name>
<dbReference type="GO" id="GO:0008270">
    <property type="term" value="F:zinc ion binding"/>
    <property type="evidence" value="ECO:0007669"/>
    <property type="project" value="UniProtKB-KW"/>
</dbReference>
<feature type="coiled-coil region" evidence="2">
    <location>
        <begin position="77"/>
        <end position="104"/>
    </location>
</feature>
<organism evidence="4 5">
    <name type="scientific">Micromonas commoda (strain RCC299 / NOUM17 / CCMP2709)</name>
    <name type="common">Picoplanktonic green alga</name>
    <dbReference type="NCBI Taxonomy" id="296587"/>
    <lineage>
        <taxon>Eukaryota</taxon>
        <taxon>Viridiplantae</taxon>
        <taxon>Chlorophyta</taxon>
        <taxon>Mamiellophyceae</taxon>
        <taxon>Mamiellales</taxon>
        <taxon>Mamiellaceae</taxon>
        <taxon>Micromonas</taxon>
    </lineage>
</organism>
<dbReference type="Pfam" id="PF13920">
    <property type="entry name" value="zf-C3HC4_3"/>
    <property type="match status" value="1"/>
</dbReference>
<dbReference type="Proteomes" id="UP000002009">
    <property type="component" value="Chromosome 6"/>
</dbReference>
<keyword evidence="1" id="KW-0863">Zinc-finger</keyword>
<keyword evidence="2" id="KW-0175">Coiled coil</keyword>
<dbReference type="InterPro" id="IPR013083">
    <property type="entry name" value="Znf_RING/FYVE/PHD"/>
</dbReference>
<gene>
    <name evidence="4" type="ORF">MICPUN_108431</name>
</gene>
<dbReference type="InParanoid" id="C1E863"/>
<evidence type="ECO:0000313" key="4">
    <source>
        <dbReference type="EMBL" id="ACO64096.1"/>
    </source>
</evidence>
<evidence type="ECO:0000256" key="2">
    <source>
        <dbReference type="SAM" id="Coils"/>
    </source>
</evidence>
<dbReference type="OrthoDB" id="3045089at2759"/>
<evidence type="ECO:0000259" key="3">
    <source>
        <dbReference type="PROSITE" id="PS50089"/>
    </source>
</evidence>
<dbReference type="SUPFAM" id="SSF57850">
    <property type="entry name" value="RING/U-box"/>
    <property type="match status" value="1"/>
</dbReference>
<protein>
    <recommendedName>
        <fullName evidence="3">RING-type domain-containing protein</fullName>
    </recommendedName>
</protein>
<keyword evidence="1" id="KW-0479">Metal-binding</keyword>